<dbReference type="SUPFAM" id="SSF48452">
    <property type="entry name" value="TPR-like"/>
    <property type="match status" value="1"/>
</dbReference>
<evidence type="ECO:0000313" key="3">
    <source>
        <dbReference type="EMBL" id="AUX25847.1"/>
    </source>
</evidence>
<feature type="compositionally biased region" description="Low complexity" evidence="1">
    <location>
        <begin position="988"/>
        <end position="1006"/>
    </location>
</feature>
<dbReference type="OrthoDB" id="5476519at2"/>
<gene>
    <name evidence="3" type="ORF">SOCEGT47_064000</name>
</gene>
<dbReference type="Gene3D" id="1.25.40.10">
    <property type="entry name" value="Tetratricopeptide repeat domain"/>
    <property type="match status" value="1"/>
</dbReference>
<dbReference type="EMBL" id="CP012670">
    <property type="protein sequence ID" value="AUX25847.1"/>
    <property type="molecule type" value="Genomic_DNA"/>
</dbReference>
<evidence type="ECO:0000256" key="2">
    <source>
        <dbReference type="SAM" id="SignalP"/>
    </source>
</evidence>
<evidence type="ECO:0000256" key="1">
    <source>
        <dbReference type="SAM" id="MobiDB-lite"/>
    </source>
</evidence>
<proteinExistence type="predicted"/>
<accession>A0A4P2Q8E5</accession>
<feature type="signal peptide" evidence="2">
    <location>
        <begin position="1"/>
        <end position="30"/>
    </location>
</feature>
<evidence type="ECO:0000313" key="4">
    <source>
        <dbReference type="Proteomes" id="UP000295781"/>
    </source>
</evidence>
<sequence>MRAPRPLGRRFGRPLSTLLRLAGAATLALALGACGAASAPRAPDPIASLREAGAHATDGEVVGRWLLGELLVPGGTPAGVKAARKRLDELGAKTMLASLGRAIDDEGHGRNARAAMAYLDALAAARVSAHPDAPLVGWFAANHLLALRSSVAGLWEKAREVVLRAIDHPLHLGWRARGELVEWWSIEGLPDEVAAASRSGAAPSGPAAPLVDLAARRYGCIEDARFAGPFGHLAESDHRVHYDAERAGPWPPVFPRDPRRADPPRVLGAERRGCQLSAVAPDGAAGAGWRGGVFYVETFVDLPVERELIVAVQGAFAILVDDVEVLTRDTKQWGIWPRFGARLRLGAGRHRILARVGGAETSIRLMAPDGTPLGVPTSADPAPPYSLLPPEVLPDPNPIEPFLAALGVLPQPTPKVARARGLRGAPRAERDLSDPIARFLAAYIAHLEGQDDVSSVLIEPLVADPARATGTALAMQAVFLEKDPIFPASDGRDLVQDVRARAAERDPELWYPRFWLALEEADKVGLPEVTRKVEALADRFREVPHIVKTLAAMYSRLGWRVEHVRTVKEAAARFPDDLEVLGALLRLHEAEGRVAEADAVAARIRALDPDAEIELERAIERRDYDAAIRELRRLGALRKDRKDIARRITDLLTRAGRRAESLEQLERALARSPDDASARLALADARFARGERDALQKALIEAIRTGADTSGLRDAIELIDGTTELSPFRLDARKVIAEHEASGDAMPGTAARVLDYAALWIHEDGSARMLQHEILRIQSREAIQEHAEQRMPEGLVLKLRTIKRDGTIHEPELIEDKPTVTMPHLEVGDYIEVENLFILRGDGQGGLTFQGPRWYFREEKIPYWRSELVIVSPKSRPLDVETSGAVPAPEIVESGALITRRYRVDKSPALPEEPASAPIAEFLPNVRVGWGITLENTIARMIDAAADETPRDPRLVRVARSIAFAKEAGGAAAGGGEGKGGAPGGEGKSAAPAAPGGEGKSAAPAAPGGGRGAAPSKDEQARRIYRWVLANVEAGRESDGRRVVIGKSGNRTEAFLYLCRLLGIDAGYGVVRDRLTAPPRGPMSEAETFNALAVRVDTSEGPGEGAARWMLVGDKFAPYGYLPSSLRGQPAIVLRPGAPREVTPSSGAHDGVVTEGVAEVAANGSASLAIEQRYEGKLAIALRSALESLPDAQIRDAVESRLLPQMVPGARLVDLQIKALTDLDRPLVLQMKLTVASFARAQGAELVLSPPFRVRMSGLASLPTRETPLYLSEQIATRSEVRLRVKLPPGARVITKLSPTSTENEGRVVRVNDRLDGGALLLDRFLEVPAGRVQPDAYPRFQRFARAVDSAIDRDIVVRLGR</sequence>
<feature type="region of interest" description="Disordered" evidence="1">
    <location>
        <begin position="969"/>
        <end position="1018"/>
    </location>
</feature>
<dbReference type="RefSeq" id="WP_129353036.1">
    <property type="nucleotide sequence ID" value="NZ_CP012670.1"/>
</dbReference>
<name>A0A4P2Q8E5_SORCE</name>
<organism evidence="3 4">
    <name type="scientific">Sorangium cellulosum</name>
    <name type="common">Polyangium cellulosum</name>
    <dbReference type="NCBI Taxonomy" id="56"/>
    <lineage>
        <taxon>Bacteria</taxon>
        <taxon>Pseudomonadati</taxon>
        <taxon>Myxococcota</taxon>
        <taxon>Polyangia</taxon>
        <taxon>Polyangiales</taxon>
        <taxon>Polyangiaceae</taxon>
        <taxon>Sorangium</taxon>
    </lineage>
</organism>
<protein>
    <submittedName>
        <fullName evidence="3">Uncharacterized protein</fullName>
    </submittedName>
</protein>
<dbReference type="Proteomes" id="UP000295781">
    <property type="component" value="Chromosome"/>
</dbReference>
<keyword evidence="2" id="KW-0732">Signal</keyword>
<feature type="chain" id="PRO_5020503298" evidence="2">
    <location>
        <begin position="31"/>
        <end position="1362"/>
    </location>
</feature>
<reference evidence="3 4" key="1">
    <citation type="submission" date="2015-09" db="EMBL/GenBank/DDBJ databases">
        <title>Sorangium comparison.</title>
        <authorList>
            <person name="Zaburannyi N."/>
            <person name="Bunk B."/>
            <person name="Overmann J."/>
            <person name="Mueller R."/>
        </authorList>
    </citation>
    <scope>NUCLEOTIDE SEQUENCE [LARGE SCALE GENOMIC DNA]</scope>
    <source>
        <strain evidence="3 4">So ceGT47</strain>
    </source>
</reference>
<dbReference type="InterPro" id="IPR011990">
    <property type="entry name" value="TPR-like_helical_dom_sf"/>
</dbReference>
<dbReference type="PROSITE" id="PS51257">
    <property type="entry name" value="PROKAR_LIPOPROTEIN"/>
    <property type="match status" value="1"/>
</dbReference>
<feature type="compositionally biased region" description="Gly residues" evidence="1">
    <location>
        <begin position="971"/>
        <end position="987"/>
    </location>
</feature>
<dbReference type="Gene3D" id="2.60.40.3140">
    <property type="match status" value="1"/>
</dbReference>